<dbReference type="EMBL" id="GACK01004361">
    <property type="protein sequence ID" value="JAA60673.1"/>
    <property type="molecule type" value="mRNA"/>
</dbReference>
<dbReference type="PROSITE" id="PS50240">
    <property type="entry name" value="TRYPSIN_DOM"/>
    <property type="match status" value="1"/>
</dbReference>
<keyword evidence="4" id="KW-0378">Hydrolase</keyword>
<dbReference type="Gene3D" id="2.40.10.10">
    <property type="entry name" value="Trypsin-like serine proteases"/>
    <property type="match status" value="1"/>
</dbReference>
<dbReference type="PROSITE" id="PS00134">
    <property type="entry name" value="TRYPSIN_HIS"/>
    <property type="match status" value="1"/>
</dbReference>
<evidence type="ECO:0000259" key="3">
    <source>
        <dbReference type="PROSITE" id="PS50240"/>
    </source>
</evidence>
<protein>
    <submittedName>
        <fullName evidence="4">Putative tick male-specific salivary serine protease</fullName>
    </submittedName>
</protein>
<feature type="chain" id="PRO_5003981608" evidence="2">
    <location>
        <begin position="20"/>
        <end position="197"/>
    </location>
</feature>
<reference evidence="4" key="2">
    <citation type="journal article" date="2015" name="J. Proteomics">
        <title>Sexual differences in the sialomes of the zebra tick, Rhipicephalus pulchellus.</title>
        <authorList>
            <person name="Tan A.W."/>
            <person name="Francischetti I.M."/>
            <person name="Slovak M."/>
            <person name="Kini R.M."/>
            <person name="Ribeiro J.M."/>
        </authorList>
    </citation>
    <scope>NUCLEOTIDE SEQUENCE</scope>
    <source>
        <tissue evidence="4">Salivary gland</tissue>
    </source>
</reference>
<dbReference type="PANTHER" id="PTHR24252">
    <property type="entry name" value="ACROSIN-RELATED"/>
    <property type="match status" value="1"/>
</dbReference>
<evidence type="ECO:0000256" key="2">
    <source>
        <dbReference type="SAM" id="SignalP"/>
    </source>
</evidence>
<dbReference type="AlphaFoldDB" id="L7MBV1"/>
<reference evidence="4" key="1">
    <citation type="submission" date="2012-11" db="EMBL/GenBank/DDBJ databases">
        <authorList>
            <person name="Lucero-Rivera Y.E."/>
            <person name="Tovar-Ramirez D."/>
        </authorList>
    </citation>
    <scope>NUCLEOTIDE SEQUENCE</scope>
    <source>
        <tissue evidence="4">Salivary gland</tissue>
    </source>
</reference>
<dbReference type="GO" id="GO:0006508">
    <property type="term" value="P:proteolysis"/>
    <property type="evidence" value="ECO:0007669"/>
    <property type="project" value="UniProtKB-KW"/>
</dbReference>
<dbReference type="InterPro" id="IPR018114">
    <property type="entry name" value="TRYPSIN_HIS"/>
</dbReference>
<feature type="signal peptide" evidence="2">
    <location>
        <begin position="1"/>
        <end position="19"/>
    </location>
</feature>
<dbReference type="InterPro" id="IPR043504">
    <property type="entry name" value="Peptidase_S1_PA_chymotrypsin"/>
</dbReference>
<dbReference type="SUPFAM" id="SSF50494">
    <property type="entry name" value="Trypsin-like serine proteases"/>
    <property type="match status" value="1"/>
</dbReference>
<feature type="domain" description="Peptidase S1" evidence="3">
    <location>
        <begin position="38"/>
        <end position="197"/>
    </location>
</feature>
<accession>L7MBV1</accession>
<dbReference type="InterPro" id="IPR009003">
    <property type="entry name" value="Peptidase_S1_PA"/>
</dbReference>
<dbReference type="InterPro" id="IPR001254">
    <property type="entry name" value="Trypsin_dom"/>
</dbReference>
<evidence type="ECO:0000256" key="1">
    <source>
        <dbReference type="ARBA" id="ARBA00023157"/>
    </source>
</evidence>
<organism evidence="4">
    <name type="scientific">Rhipicephalus pulchellus</name>
    <name type="common">Yellow backed tick</name>
    <name type="synonym">Dermacentor pulchellus</name>
    <dbReference type="NCBI Taxonomy" id="72859"/>
    <lineage>
        <taxon>Eukaryota</taxon>
        <taxon>Metazoa</taxon>
        <taxon>Ecdysozoa</taxon>
        <taxon>Arthropoda</taxon>
        <taxon>Chelicerata</taxon>
        <taxon>Arachnida</taxon>
        <taxon>Acari</taxon>
        <taxon>Parasitiformes</taxon>
        <taxon>Ixodida</taxon>
        <taxon>Ixodoidea</taxon>
        <taxon>Ixodidae</taxon>
        <taxon>Rhipicephalinae</taxon>
        <taxon>Rhipicephalus</taxon>
        <taxon>Rhipicephalus</taxon>
    </lineage>
</organism>
<dbReference type="GO" id="GO:0004252">
    <property type="term" value="F:serine-type endopeptidase activity"/>
    <property type="evidence" value="ECO:0007669"/>
    <property type="project" value="InterPro"/>
</dbReference>
<keyword evidence="4" id="KW-0645">Protease</keyword>
<sequence>MTYRWAFLQFLSTCLLVTAENVELNPPGCGKPDVLSYIVNGKPAKEYQFPWMVQLHMRIAGDLSNYQCTGTIITKLHVLTAAHCFNVGAHEIIKIDVLYGNVDWRRANIVKGVKKLGHAGYNSYTNRNDIGVIKVRRCLLRMACQISRLDANEINTKGCSNDCYKIFDANHACLYYSTEGFWSIWFNVPSDSGCESP</sequence>
<proteinExistence type="evidence at transcript level"/>
<keyword evidence="2" id="KW-0732">Signal</keyword>
<dbReference type="PANTHER" id="PTHR24252:SF7">
    <property type="entry name" value="HYALIN"/>
    <property type="match status" value="1"/>
</dbReference>
<name>L7MBV1_RHIPC</name>
<dbReference type="Pfam" id="PF00089">
    <property type="entry name" value="Trypsin"/>
    <property type="match status" value="1"/>
</dbReference>
<evidence type="ECO:0000313" key="4">
    <source>
        <dbReference type="EMBL" id="JAA60673.1"/>
    </source>
</evidence>
<keyword evidence="1" id="KW-1015">Disulfide bond</keyword>